<keyword evidence="2" id="KW-1185">Reference proteome</keyword>
<reference evidence="1 2" key="1">
    <citation type="submission" date="2016-03" db="EMBL/GenBank/DDBJ databases">
        <title>Complete genome sequence of Thermococcus gorgonarius.</title>
        <authorList>
            <person name="Oger P.M."/>
        </authorList>
    </citation>
    <scope>NUCLEOTIDE SEQUENCE [LARGE SCALE GENOMIC DNA]</scope>
    <source>
        <strain evidence="1 2">W-12</strain>
    </source>
</reference>
<dbReference type="KEGG" id="tgg:A3K92_08835"/>
<dbReference type="GeneID" id="33332655"/>
<dbReference type="Proteomes" id="UP000250134">
    <property type="component" value="Chromosome"/>
</dbReference>
<dbReference type="InterPro" id="IPR036388">
    <property type="entry name" value="WH-like_DNA-bd_sf"/>
</dbReference>
<dbReference type="PANTHER" id="PTHR43413:SF4">
    <property type="entry name" value="HTH-TYPE TRANSCRIPTIONAL REGULATOR LYSM"/>
    <property type="match status" value="1"/>
</dbReference>
<dbReference type="RefSeq" id="WP_088885909.1">
    <property type="nucleotide sequence ID" value="NZ_CP014855.1"/>
</dbReference>
<proteinExistence type="predicted"/>
<sequence>MPGEEFSQSEMEFLISILEKYPTESLKKIAELEGIDYYRLKRIYDKYYGTKLTVNPIYDIKKLGLRSFVAFLSVPQEDLFEVADRMKANPFIVYINAMFGFKNGISAILYIPKDQVDLIDDLLAKYSDDYEYYEMRSYLHYSGDDNFGDWYLSYPYAQLMDLHLWDARRPISEIAKALGKSRSTVNYMLDRLRKEKIILEYIVVVDAPAYDRGVLGLTREFNDEVIEKFKEYEIQVGFSPRDGWYLIEWYFSSKEDLASKIMEFSKYVEKLGIEYFDVLNPVMEKYREWRFSGMVRKDGKGYRCILDF</sequence>
<dbReference type="SUPFAM" id="SSF46785">
    <property type="entry name" value="Winged helix' DNA-binding domain"/>
    <property type="match status" value="1"/>
</dbReference>
<dbReference type="InterPro" id="IPR011991">
    <property type="entry name" value="ArsR-like_HTH"/>
</dbReference>
<dbReference type="InterPro" id="IPR036390">
    <property type="entry name" value="WH_DNA-bd_sf"/>
</dbReference>
<dbReference type="CDD" id="cd00090">
    <property type="entry name" value="HTH_ARSR"/>
    <property type="match status" value="1"/>
</dbReference>
<name>A0A2Z2M674_THEGO</name>
<protein>
    <submittedName>
        <fullName evidence="1">Transcriptional regulator</fullName>
    </submittedName>
</protein>
<evidence type="ECO:0000313" key="2">
    <source>
        <dbReference type="Proteomes" id="UP000250134"/>
    </source>
</evidence>
<evidence type="ECO:0000313" key="1">
    <source>
        <dbReference type="EMBL" id="ASJ01577.1"/>
    </source>
</evidence>
<dbReference type="OrthoDB" id="14434at2157"/>
<dbReference type="Pfam" id="PF13412">
    <property type="entry name" value="HTH_24"/>
    <property type="match status" value="1"/>
</dbReference>
<dbReference type="AlphaFoldDB" id="A0A2Z2M674"/>
<dbReference type="EMBL" id="CP014855">
    <property type="protein sequence ID" value="ASJ01577.1"/>
    <property type="molecule type" value="Genomic_DNA"/>
</dbReference>
<dbReference type="InterPro" id="IPR050684">
    <property type="entry name" value="HTH-Siroheme_Decarb"/>
</dbReference>
<gene>
    <name evidence="1" type="ORF">A3K92_08835</name>
</gene>
<dbReference type="PANTHER" id="PTHR43413">
    <property type="entry name" value="TRANSCRIPTIONAL REGULATOR, ASNC FAMILY"/>
    <property type="match status" value="1"/>
</dbReference>
<accession>A0A2Z2M674</accession>
<dbReference type="Gene3D" id="1.10.10.10">
    <property type="entry name" value="Winged helix-like DNA-binding domain superfamily/Winged helix DNA-binding domain"/>
    <property type="match status" value="1"/>
</dbReference>
<organism evidence="1 2">
    <name type="scientific">Thermococcus gorgonarius</name>
    <dbReference type="NCBI Taxonomy" id="71997"/>
    <lineage>
        <taxon>Archaea</taxon>
        <taxon>Methanobacteriati</taxon>
        <taxon>Methanobacteriota</taxon>
        <taxon>Thermococci</taxon>
        <taxon>Thermococcales</taxon>
        <taxon>Thermococcaceae</taxon>
        <taxon>Thermococcus</taxon>
    </lineage>
</organism>